<dbReference type="PRINTS" id="PR00111">
    <property type="entry name" value="ABHYDROLASE"/>
</dbReference>
<dbReference type="InterPro" id="IPR052370">
    <property type="entry name" value="Meta-cleavage_hydrolase"/>
</dbReference>
<gene>
    <name evidence="3" type="ORF">HKW66_Vig0157390</name>
    <name evidence="4" type="ORF">LR48_Vigan06g045900</name>
</gene>
<name>A0A0L9UQX0_PHAAN</name>
<evidence type="ECO:0000259" key="2">
    <source>
        <dbReference type="Pfam" id="PF00561"/>
    </source>
</evidence>
<dbReference type="AlphaFoldDB" id="A0A0L9UQX0"/>
<feature type="domain" description="AB hydrolase-1" evidence="2">
    <location>
        <begin position="53"/>
        <end position="157"/>
    </location>
</feature>
<accession>A0A0L9UQX0</accession>
<dbReference type="SUPFAM" id="SSF53474">
    <property type="entry name" value="alpha/beta-Hydrolases"/>
    <property type="match status" value="1"/>
</dbReference>
<dbReference type="InterPro" id="IPR000073">
    <property type="entry name" value="AB_hydrolase_1"/>
</dbReference>
<dbReference type="Pfam" id="PF00561">
    <property type="entry name" value="Abhydrolase_1"/>
    <property type="match status" value="1"/>
</dbReference>
<evidence type="ECO:0000256" key="1">
    <source>
        <dbReference type="SAM" id="SignalP"/>
    </source>
</evidence>
<reference evidence="5" key="1">
    <citation type="journal article" date="2015" name="Proc. Natl. Acad. Sci. U.S.A.">
        <title>Genome sequencing of adzuki bean (Vigna angularis) provides insight into high starch and low fat accumulation and domestication.</title>
        <authorList>
            <person name="Yang K."/>
            <person name="Tian Z."/>
            <person name="Chen C."/>
            <person name="Luo L."/>
            <person name="Zhao B."/>
            <person name="Wang Z."/>
            <person name="Yu L."/>
            <person name="Li Y."/>
            <person name="Sun Y."/>
            <person name="Li W."/>
            <person name="Chen Y."/>
            <person name="Li Y."/>
            <person name="Zhang Y."/>
            <person name="Ai D."/>
            <person name="Zhao J."/>
            <person name="Shang C."/>
            <person name="Ma Y."/>
            <person name="Wu B."/>
            <person name="Wang M."/>
            <person name="Gao L."/>
            <person name="Sun D."/>
            <person name="Zhang P."/>
            <person name="Guo F."/>
            <person name="Wang W."/>
            <person name="Li Y."/>
            <person name="Wang J."/>
            <person name="Varshney R.K."/>
            <person name="Wang J."/>
            <person name="Ling H.Q."/>
            <person name="Wan P."/>
        </authorList>
    </citation>
    <scope>NUCLEOTIDE SEQUENCE</scope>
    <source>
        <strain evidence="5">cv. Jingnong 6</strain>
    </source>
</reference>
<dbReference type="Gene3D" id="3.40.50.1820">
    <property type="entry name" value="alpha/beta hydrolase"/>
    <property type="match status" value="1"/>
</dbReference>
<dbReference type="OMA" id="DGIINWQ"/>
<reference evidence="4" key="2">
    <citation type="submission" date="2015-02" db="EMBL/GenBank/DDBJ databases">
        <authorList>
            <person name="Chooi Y.-H."/>
        </authorList>
    </citation>
    <scope>NUCLEOTIDE SEQUENCE</scope>
    <source>
        <tissue evidence="4">Seedling</tissue>
    </source>
</reference>
<dbReference type="PANTHER" id="PTHR43139">
    <property type="entry name" value="SI:DKEY-122A22.2"/>
    <property type="match status" value="1"/>
</dbReference>
<evidence type="ECO:0000313" key="3">
    <source>
        <dbReference type="EMBL" id="KAG2376107.1"/>
    </source>
</evidence>
<dbReference type="InterPro" id="IPR029058">
    <property type="entry name" value="AB_hydrolase_fold"/>
</dbReference>
<dbReference type="EMBL" id="CM003376">
    <property type="protein sequence ID" value="KOM45153.1"/>
    <property type="molecule type" value="Genomic_DNA"/>
</dbReference>
<organism evidence="4 5">
    <name type="scientific">Phaseolus angularis</name>
    <name type="common">Azuki bean</name>
    <name type="synonym">Vigna angularis</name>
    <dbReference type="NCBI Taxonomy" id="3914"/>
    <lineage>
        <taxon>Eukaryota</taxon>
        <taxon>Viridiplantae</taxon>
        <taxon>Streptophyta</taxon>
        <taxon>Embryophyta</taxon>
        <taxon>Tracheophyta</taxon>
        <taxon>Spermatophyta</taxon>
        <taxon>Magnoliopsida</taxon>
        <taxon>eudicotyledons</taxon>
        <taxon>Gunneridae</taxon>
        <taxon>Pentapetalae</taxon>
        <taxon>rosids</taxon>
        <taxon>fabids</taxon>
        <taxon>Fabales</taxon>
        <taxon>Fabaceae</taxon>
        <taxon>Papilionoideae</taxon>
        <taxon>50 kb inversion clade</taxon>
        <taxon>NPAAA clade</taxon>
        <taxon>indigoferoid/millettioid clade</taxon>
        <taxon>Phaseoleae</taxon>
        <taxon>Vigna</taxon>
    </lineage>
</organism>
<proteinExistence type="predicted"/>
<dbReference type="KEGG" id="var:108335514"/>
<protein>
    <recommendedName>
        <fullName evidence="2">AB hydrolase-1 domain-containing protein</fullName>
    </recommendedName>
</protein>
<dbReference type="Gramene" id="KOM45153">
    <property type="protein sequence ID" value="KOM45153"/>
    <property type="gene ID" value="LR48_Vigan06g045900"/>
</dbReference>
<feature type="chain" id="PRO_5005595869" description="AB hydrolase-1 domain-containing protein" evidence="1">
    <location>
        <begin position="21"/>
        <end position="312"/>
    </location>
</feature>
<dbReference type="EMBL" id="JABFOF010000010">
    <property type="protein sequence ID" value="KAG2376107.1"/>
    <property type="molecule type" value="Genomic_DNA"/>
</dbReference>
<reference evidence="3 6" key="3">
    <citation type="submission" date="2020-05" db="EMBL/GenBank/DDBJ databases">
        <title>Vigna angularis (adzuki bean) Var. LongXiaoDou No. 4 denovo assembly.</title>
        <authorList>
            <person name="Xiang H."/>
        </authorList>
    </citation>
    <scope>NUCLEOTIDE SEQUENCE [LARGE SCALE GENOMIC DNA]</scope>
    <source>
        <tissue evidence="3">Leaf</tissue>
    </source>
</reference>
<dbReference type="Proteomes" id="UP000743370">
    <property type="component" value="Unassembled WGS sequence"/>
</dbReference>
<keyword evidence="1" id="KW-0732">Signal</keyword>
<evidence type="ECO:0000313" key="6">
    <source>
        <dbReference type="Proteomes" id="UP000743370"/>
    </source>
</evidence>
<feature type="signal peptide" evidence="1">
    <location>
        <begin position="1"/>
        <end position="20"/>
    </location>
</feature>
<evidence type="ECO:0000313" key="4">
    <source>
        <dbReference type="EMBL" id="KOM45153.1"/>
    </source>
</evidence>
<evidence type="ECO:0000313" key="5">
    <source>
        <dbReference type="Proteomes" id="UP000053144"/>
    </source>
</evidence>
<sequence>MVNVVTAYGWLLHWLLRAVGLTPYMVEIEPGTVIKFWGPCDAVSSAKCLSSKPVVVLLHGFCGDGIINWQCQVAALTRDYAVYVPDLLFFGGSVTDKAERSPEFQAECLAAGLGKLGVEKCVLVGFSYGGFVALKMAEMYAEMVEGAVVSGAVVAITDSVVLRAVEGIGYSSCSEMLLPVSVGELKTLLSVACYRNLSLPNRFYADFLQHNELQAMYSNRKERAELLEALVISYKEIKIPKFHQRIHLLWGEDDKIFKVEFAQKMKEKVGNNATYEGIKSAGHLVHLERPWLYNKSLKQFLSSVFPLPGAKN</sequence>
<dbReference type="OrthoDB" id="6431331at2759"/>
<dbReference type="PANTHER" id="PTHR43139:SF61">
    <property type="entry name" value="ALPHA_BETA-HYDROLASES SUPERFAMILY PROTEIN"/>
    <property type="match status" value="1"/>
</dbReference>
<dbReference type="Proteomes" id="UP000053144">
    <property type="component" value="Chromosome 6"/>
</dbReference>